<protein>
    <submittedName>
        <fullName evidence="2">Uncharacterized protein</fullName>
    </submittedName>
</protein>
<dbReference type="Proteomes" id="UP000828251">
    <property type="component" value="Unassembled WGS sequence"/>
</dbReference>
<dbReference type="EMBL" id="JAIQCV010000008">
    <property type="protein sequence ID" value="KAH1074897.1"/>
    <property type="molecule type" value="Genomic_DNA"/>
</dbReference>
<keyword evidence="3" id="KW-1185">Reference proteome</keyword>
<reference evidence="2 3" key="1">
    <citation type="journal article" date="2021" name="Plant Biotechnol. J.">
        <title>Multi-omics assisted identification of the key and species-specific regulatory components of drought-tolerant mechanisms in Gossypium stocksii.</title>
        <authorList>
            <person name="Yu D."/>
            <person name="Ke L."/>
            <person name="Zhang D."/>
            <person name="Wu Y."/>
            <person name="Sun Y."/>
            <person name="Mei J."/>
            <person name="Sun J."/>
            <person name="Sun Y."/>
        </authorList>
    </citation>
    <scope>NUCLEOTIDE SEQUENCE [LARGE SCALE GENOMIC DNA]</scope>
    <source>
        <strain evidence="3">cv. E1</strain>
        <tissue evidence="2">Leaf</tissue>
    </source>
</reference>
<organism evidence="2 3">
    <name type="scientific">Gossypium stocksii</name>
    <dbReference type="NCBI Taxonomy" id="47602"/>
    <lineage>
        <taxon>Eukaryota</taxon>
        <taxon>Viridiplantae</taxon>
        <taxon>Streptophyta</taxon>
        <taxon>Embryophyta</taxon>
        <taxon>Tracheophyta</taxon>
        <taxon>Spermatophyta</taxon>
        <taxon>Magnoliopsida</taxon>
        <taxon>eudicotyledons</taxon>
        <taxon>Gunneridae</taxon>
        <taxon>Pentapetalae</taxon>
        <taxon>rosids</taxon>
        <taxon>malvids</taxon>
        <taxon>Malvales</taxon>
        <taxon>Malvaceae</taxon>
        <taxon>Malvoideae</taxon>
        <taxon>Gossypium</taxon>
    </lineage>
</organism>
<gene>
    <name evidence="2" type="ORF">J1N35_027225</name>
</gene>
<evidence type="ECO:0000313" key="2">
    <source>
        <dbReference type="EMBL" id="KAH1074897.1"/>
    </source>
</evidence>
<comment type="caution">
    <text evidence="2">The sequence shown here is derived from an EMBL/GenBank/DDBJ whole genome shotgun (WGS) entry which is preliminary data.</text>
</comment>
<sequence length="244" mass="26795">MEKETAPPERLPKNHSMGEDGQMEKDENYKPWMIVERRPKWKFRDNMQHSYGNQEREKKGSRFRALNNRNLNQELIDRDIADYRRNKGKESVIENQQSKESLFHYNGRLEMYSKNKGKSKVLGSKDGLVSVIKGPPNAGPSAGSSLINKNRVGSLIPTKEGPNSLGLGQGMMTQNLLASATNNTGKPAVVGGSSGQEIGDSVTVNDRPSVKLADPGSSTEGHSTDEVVVEVGSLDSDKHSAVVF</sequence>
<feature type="region of interest" description="Disordered" evidence="1">
    <location>
        <begin position="191"/>
        <end position="224"/>
    </location>
</feature>
<accession>A0A9D3ZYX5</accession>
<dbReference type="AlphaFoldDB" id="A0A9D3ZYX5"/>
<evidence type="ECO:0000256" key="1">
    <source>
        <dbReference type="SAM" id="MobiDB-lite"/>
    </source>
</evidence>
<dbReference type="OrthoDB" id="10435844at2759"/>
<proteinExistence type="predicted"/>
<name>A0A9D3ZYX5_9ROSI</name>
<evidence type="ECO:0000313" key="3">
    <source>
        <dbReference type="Proteomes" id="UP000828251"/>
    </source>
</evidence>
<feature type="region of interest" description="Disordered" evidence="1">
    <location>
        <begin position="1"/>
        <end position="31"/>
    </location>
</feature>